<reference evidence="1" key="1">
    <citation type="journal article" date="2021" name="Proc. Natl. Acad. Sci. U.S.A.">
        <title>A Catalog of Tens of Thousands of Viruses from Human Metagenomes Reveals Hidden Associations with Chronic Diseases.</title>
        <authorList>
            <person name="Tisza M.J."/>
            <person name="Buck C.B."/>
        </authorList>
    </citation>
    <scope>NUCLEOTIDE SEQUENCE</scope>
    <source>
        <strain evidence="1">CtKUC4</strain>
    </source>
</reference>
<protein>
    <submittedName>
        <fullName evidence="1">Uncharacterized protein</fullName>
    </submittedName>
</protein>
<dbReference type="EMBL" id="BK015302">
    <property type="protein sequence ID" value="DAE00459.1"/>
    <property type="molecule type" value="Genomic_DNA"/>
</dbReference>
<organism evidence="1">
    <name type="scientific">Siphoviridae sp. ctKUC4</name>
    <dbReference type="NCBI Taxonomy" id="2825442"/>
    <lineage>
        <taxon>Viruses</taxon>
        <taxon>Duplodnaviria</taxon>
        <taxon>Heunggongvirae</taxon>
        <taxon>Uroviricota</taxon>
        <taxon>Caudoviricetes</taxon>
    </lineage>
</organism>
<sequence>MIAWDTVTVWHKQDKGFTRSIYQGVHVEEKLANTASTVGPQNANVLKVWFFKDPGLKAGDFVIRGISSEEKPAQDARMVRSVNPYSTHHETHHVEVEAR</sequence>
<evidence type="ECO:0000313" key="1">
    <source>
        <dbReference type="EMBL" id="DAE00459.1"/>
    </source>
</evidence>
<proteinExistence type="predicted"/>
<accession>A0A8S5P1X5</accession>
<name>A0A8S5P1X5_9CAUD</name>